<comment type="subcellular location">
    <subcellularLocation>
        <location evidence="1">Nucleus</location>
    </subcellularLocation>
</comment>
<dbReference type="Proteomes" id="UP000037923">
    <property type="component" value="Unassembled WGS sequence"/>
</dbReference>
<dbReference type="SUPFAM" id="SSF52540">
    <property type="entry name" value="P-loop containing nucleoside triphosphate hydrolases"/>
    <property type="match status" value="2"/>
</dbReference>
<dbReference type="PANTHER" id="PTHR45797">
    <property type="entry name" value="RAD54-LIKE"/>
    <property type="match status" value="1"/>
</dbReference>
<evidence type="ECO:0000256" key="2">
    <source>
        <dbReference type="ARBA" id="ARBA00007025"/>
    </source>
</evidence>
<accession>A0A0M9FZG5</accession>
<dbReference type="GO" id="GO:0005524">
    <property type="term" value="F:ATP binding"/>
    <property type="evidence" value="ECO:0007669"/>
    <property type="project" value="UniProtKB-KW"/>
</dbReference>
<dbReference type="EMBL" id="LGTL01000011">
    <property type="protein sequence ID" value="KPA79143.1"/>
    <property type="molecule type" value="Genomic_DNA"/>
</dbReference>
<feature type="region of interest" description="Disordered" evidence="9">
    <location>
        <begin position="177"/>
        <end position="200"/>
    </location>
</feature>
<evidence type="ECO:0000256" key="1">
    <source>
        <dbReference type="ARBA" id="ARBA00004123"/>
    </source>
</evidence>
<dbReference type="SMART" id="SM00487">
    <property type="entry name" value="DEXDc"/>
    <property type="match status" value="1"/>
</dbReference>
<dbReference type="InterPro" id="IPR014001">
    <property type="entry name" value="Helicase_ATP-bd"/>
</dbReference>
<dbReference type="VEuPathDB" id="TriTrypDB:LpyrH10_11_1160"/>
<dbReference type="GO" id="GO:0004386">
    <property type="term" value="F:helicase activity"/>
    <property type="evidence" value="ECO:0007669"/>
    <property type="project" value="UniProtKB-KW"/>
</dbReference>
<dbReference type="InterPro" id="IPR049730">
    <property type="entry name" value="SNF2/RAD54-like_C"/>
</dbReference>
<dbReference type="GO" id="GO:0016887">
    <property type="term" value="F:ATP hydrolysis activity"/>
    <property type="evidence" value="ECO:0007669"/>
    <property type="project" value="InterPro"/>
</dbReference>
<feature type="region of interest" description="Disordered" evidence="9">
    <location>
        <begin position="700"/>
        <end position="791"/>
    </location>
</feature>
<evidence type="ECO:0000313" key="13">
    <source>
        <dbReference type="Proteomes" id="UP000037923"/>
    </source>
</evidence>
<feature type="compositionally biased region" description="Basic and acidic residues" evidence="9">
    <location>
        <begin position="663"/>
        <end position="672"/>
    </location>
</feature>
<protein>
    <submittedName>
        <fullName evidence="12">Putative Helicase-like protein</fullName>
    </submittedName>
</protein>
<dbReference type="CDD" id="cd18007">
    <property type="entry name" value="DEXHc_ATRX-like"/>
    <property type="match status" value="1"/>
</dbReference>
<organism evidence="12 13">
    <name type="scientific">Leptomonas pyrrhocoris</name>
    <name type="common">Firebug parasite</name>
    <dbReference type="NCBI Taxonomy" id="157538"/>
    <lineage>
        <taxon>Eukaryota</taxon>
        <taxon>Discoba</taxon>
        <taxon>Euglenozoa</taxon>
        <taxon>Kinetoplastea</taxon>
        <taxon>Metakinetoplastina</taxon>
        <taxon>Trypanosomatida</taxon>
        <taxon>Trypanosomatidae</taxon>
        <taxon>Leishmaniinae</taxon>
        <taxon>Leptomonas</taxon>
    </lineage>
</organism>
<dbReference type="CDD" id="cd18793">
    <property type="entry name" value="SF2_C_SNF"/>
    <property type="match status" value="1"/>
</dbReference>
<dbReference type="RefSeq" id="XP_015657582.1">
    <property type="nucleotide sequence ID" value="XM_015803757.1"/>
</dbReference>
<feature type="region of interest" description="Disordered" evidence="9">
    <location>
        <begin position="1209"/>
        <end position="1228"/>
    </location>
</feature>
<keyword evidence="6" id="KW-0067">ATP-binding</keyword>
<dbReference type="InterPro" id="IPR038718">
    <property type="entry name" value="SNF2-like_sf"/>
</dbReference>
<dbReference type="PROSITE" id="PS51192">
    <property type="entry name" value="HELICASE_ATP_BIND_1"/>
    <property type="match status" value="1"/>
</dbReference>
<gene>
    <name evidence="12" type="ORF">ABB37_05651</name>
</gene>
<evidence type="ECO:0000259" key="11">
    <source>
        <dbReference type="PROSITE" id="PS51194"/>
    </source>
</evidence>
<keyword evidence="13" id="KW-1185">Reference proteome</keyword>
<feature type="region of interest" description="Disordered" evidence="9">
    <location>
        <begin position="1"/>
        <end position="135"/>
    </location>
</feature>
<reference evidence="12 13" key="1">
    <citation type="submission" date="2015-07" db="EMBL/GenBank/DDBJ databases">
        <title>High-quality genome of monoxenous trypanosomatid Leptomonas pyrrhocoris.</title>
        <authorList>
            <person name="Flegontov P."/>
            <person name="Butenko A."/>
            <person name="Firsov S."/>
            <person name="Vlcek C."/>
            <person name="Logacheva M.D."/>
            <person name="Field M."/>
            <person name="Filatov D."/>
            <person name="Flegontova O."/>
            <person name="Gerasimov E."/>
            <person name="Jackson A.P."/>
            <person name="Kelly S."/>
            <person name="Opperdoes F."/>
            <person name="O'Reilly A."/>
            <person name="Votypka J."/>
            <person name="Yurchenko V."/>
            <person name="Lukes J."/>
        </authorList>
    </citation>
    <scope>NUCLEOTIDE SEQUENCE [LARGE SCALE GENOMIC DNA]</scope>
    <source>
        <strain evidence="12">H10</strain>
    </source>
</reference>
<evidence type="ECO:0000256" key="9">
    <source>
        <dbReference type="SAM" id="MobiDB-lite"/>
    </source>
</evidence>
<feature type="compositionally biased region" description="Low complexity" evidence="9">
    <location>
        <begin position="755"/>
        <end position="769"/>
    </location>
</feature>
<dbReference type="SMART" id="SM00490">
    <property type="entry name" value="HELICc"/>
    <property type="match status" value="1"/>
</dbReference>
<dbReference type="PANTHER" id="PTHR45797:SF1">
    <property type="entry name" value="HELICASE ARIP4"/>
    <property type="match status" value="1"/>
</dbReference>
<comment type="caution">
    <text evidence="12">The sequence shown here is derived from an EMBL/GenBank/DDBJ whole genome shotgun (WGS) entry which is preliminary data.</text>
</comment>
<dbReference type="InterPro" id="IPR000330">
    <property type="entry name" value="SNF2_N"/>
</dbReference>
<feature type="compositionally biased region" description="Polar residues" evidence="9">
    <location>
        <begin position="74"/>
        <end position="83"/>
    </location>
</feature>
<feature type="compositionally biased region" description="Low complexity" evidence="9">
    <location>
        <begin position="186"/>
        <end position="200"/>
    </location>
</feature>
<dbReference type="GeneID" id="26905941"/>
<keyword evidence="5 12" id="KW-0347">Helicase</keyword>
<keyword evidence="7" id="KW-0238">DNA-binding</keyword>
<feature type="domain" description="Helicase ATP-binding" evidence="10">
    <location>
        <begin position="293"/>
        <end position="544"/>
    </location>
</feature>
<evidence type="ECO:0000256" key="3">
    <source>
        <dbReference type="ARBA" id="ARBA00022741"/>
    </source>
</evidence>
<dbReference type="Gene3D" id="3.40.50.10810">
    <property type="entry name" value="Tandem AAA-ATPase domain"/>
    <property type="match status" value="2"/>
</dbReference>
<evidence type="ECO:0000259" key="10">
    <source>
        <dbReference type="PROSITE" id="PS51192"/>
    </source>
</evidence>
<feature type="compositionally biased region" description="Basic and acidic residues" evidence="9">
    <location>
        <begin position="770"/>
        <end position="779"/>
    </location>
</feature>
<feature type="compositionally biased region" description="Gly residues" evidence="9">
    <location>
        <begin position="1169"/>
        <end position="1179"/>
    </location>
</feature>
<sequence length="1309" mass="144397">MASDNEVFFIDSSASEEDESNDAVFGDVRPHSRASDSSAGEAKSPAYRPLRSSPTMEDVLFNLAPPRRRPPTSTPAVAQQQNGADAHPGTTPEGDTAAASCANDAHKQQKQPQATGADFPHAGGSPCAMPVQRLTPPPRSLAELRAMTSADVREELETFFVSKEASAKRFKAVEGEMLTNTDEEGTPQPSSSPSSPTTGTVTAAALLARDRCRRLVNISNWDSAVHGYSQWDVLLPSALLPDVSTATPTEAAAAVPSPTLKKAPSSAVSHKLTLRPHQIEGIRFLWSILAEGPVGQVPAVGCILAHTMGLGKTGQVVIFLHLFMAAFQRREESRGTAHTSTAHRPRVLIVVPKSTQSGWKREFYTWSRSFPEEYRLHPLVIEEGLRPRQRVDVFRQWRRDGGVLLIGYKALVRLVQLVEEDSVWVQKHERELNPLHASPAVASSSSALHREDDEEHTAAVARERHRLDLRERRSDEGGKACGGDADPFTELVVCDEAHRLKSVHLHVVQALRELHPLRRMLLTGTPLQNHLHEYWAMMDFCVHKYFSRRRFREYFIQPIESSATTRASEKEVDLARKKTFTLINEVRHFVQRVDGTPLRNELPPLHEYVVVLPPSQLQKELYLRFIQIVQHDGSQKLQFLPAVSYSGKIAAHPQLLFQMRDQHAEGNRDRNSTARGGGRTTSVRKRVSDYWELEQKSRRSASAVDSRQHQQQHCLSAQLPAKRRRLSADVREDADEVQDGESGSDDATSSAENAEAVVISDSESSASDSSGKRSEAVKAEEDEEFTRVTQHSFSAEYPAPLTYDELCIPPSPTYVPRLGDGVKLHAAMKLIAAAMAQGERVLLFSLSTQLLTFFEFMIAKVNVEWCGKPGASALDSQSTLLTRPIRYCRLDGSHTAVQRAAMLDQFDRVDGPDLFLLSMKAGGVGVTITAATRVILVDTSFNPADDQQAIGRAYRYGQTRPVFVYRLMCYPTLEYSIFAQKLAKEWLFKTVVEESSVKRDGLSGMHLKELFSLLTRAAKVLEKPPTATRTQMQATQEVLQDDPLLSVVRCDLLYAQRYEMFLEQDRNDQYGAAEEEFYREYRRSRLLNAADDEDAARRQAADVLRRRQQRVDEAAQLHSQTKTLTSMVDDLIRSRAGTDPHLARLLAAMGLRVDPASGQVQTRGTPPSSGGGPFGGTGERGPAPPLEHHDDRFAPSPVLLVGATNPTVIAASAPAGGPSSPSPHAHNSRQTAVLLLDSDDDGNSLLAPPGEVRNGEKRQQQQGGTATYVRSPVNAAEQIAASLANQPYARYRPGGSPSRAVDIDSEASQ</sequence>
<dbReference type="PROSITE" id="PS51194">
    <property type="entry name" value="HELICASE_CTER"/>
    <property type="match status" value="1"/>
</dbReference>
<feature type="region of interest" description="Disordered" evidence="9">
    <location>
        <begin position="1288"/>
        <end position="1309"/>
    </location>
</feature>
<dbReference type="InterPro" id="IPR001650">
    <property type="entry name" value="Helicase_C-like"/>
</dbReference>
<dbReference type="OrthoDB" id="2020972at2759"/>
<dbReference type="GO" id="GO:0003677">
    <property type="term" value="F:DNA binding"/>
    <property type="evidence" value="ECO:0007669"/>
    <property type="project" value="UniProtKB-KW"/>
</dbReference>
<evidence type="ECO:0000256" key="5">
    <source>
        <dbReference type="ARBA" id="ARBA00022806"/>
    </source>
</evidence>
<feature type="region of interest" description="Disordered" evidence="9">
    <location>
        <begin position="1239"/>
        <end position="1271"/>
    </location>
</feature>
<comment type="similarity">
    <text evidence="2">Belongs to the SNF2/RAD54 helicase family.</text>
</comment>
<keyword evidence="3" id="KW-0547">Nucleotide-binding</keyword>
<name>A0A0M9FZG5_LEPPY</name>
<feature type="region of interest" description="Disordered" evidence="9">
    <location>
        <begin position="663"/>
        <end position="686"/>
    </location>
</feature>
<feature type="domain" description="Helicase C-terminal" evidence="11">
    <location>
        <begin position="829"/>
        <end position="1003"/>
    </location>
</feature>
<evidence type="ECO:0000256" key="6">
    <source>
        <dbReference type="ARBA" id="ARBA00022840"/>
    </source>
</evidence>
<feature type="region of interest" description="Disordered" evidence="9">
    <location>
        <begin position="1156"/>
        <end position="1193"/>
    </location>
</feature>
<dbReference type="InterPro" id="IPR044574">
    <property type="entry name" value="ARIP4-like"/>
</dbReference>
<proteinExistence type="inferred from homology"/>
<evidence type="ECO:0000313" key="12">
    <source>
        <dbReference type="EMBL" id="KPA79143.1"/>
    </source>
</evidence>
<dbReference type="Pfam" id="PF00271">
    <property type="entry name" value="Helicase_C"/>
    <property type="match status" value="1"/>
</dbReference>
<feature type="region of interest" description="Disordered" evidence="9">
    <location>
        <begin position="439"/>
        <end position="461"/>
    </location>
</feature>
<dbReference type="Gene3D" id="3.40.50.300">
    <property type="entry name" value="P-loop containing nucleotide triphosphate hydrolases"/>
    <property type="match status" value="1"/>
</dbReference>
<dbReference type="InterPro" id="IPR027417">
    <property type="entry name" value="P-loop_NTPase"/>
</dbReference>
<feature type="compositionally biased region" description="Acidic residues" evidence="9">
    <location>
        <begin position="732"/>
        <end position="744"/>
    </location>
</feature>
<evidence type="ECO:0000256" key="4">
    <source>
        <dbReference type="ARBA" id="ARBA00022801"/>
    </source>
</evidence>
<keyword evidence="4" id="KW-0378">Hydrolase</keyword>
<feature type="compositionally biased region" description="Low complexity" evidence="9">
    <location>
        <begin position="1210"/>
        <end position="1223"/>
    </location>
</feature>
<keyword evidence="8" id="KW-0539">Nucleus</keyword>
<dbReference type="GO" id="GO:0005634">
    <property type="term" value="C:nucleus"/>
    <property type="evidence" value="ECO:0007669"/>
    <property type="project" value="UniProtKB-SubCell"/>
</dbReference>
<feature type="compositionally biased region" description="Polar residues" evidence="9">
    <location>
        <begin position="703"/>
        <end position="715"/>
    </location>
</feature>
<evidence type="ECO:0000256" key="8">
    <source>
        <dbReference type="ARBA" id="ARBA00023242"/>
    </source>
</evidence>
<evidence type="ECO:0000256" key="7">
    <source>
        <dbReference type="ARBA" id="ARBA00023125"/>
    </source>
</evidence>
<dbReference type="Pfam" id="PF00176">
    <property type="entry name" value="SNF2-rel_dom"/>
    <property type="match status" value="1"/>
</dbReference>
<dbReference type="OMA" id="CYPTLEY"/>